<evidence type="ECO:0000256" key="1">
    <source>
        <dbReference type="SAM" id="Phobius"/>
    </source>
</evidence>
<dbReference type="EMBL" id="GGEC01080159">
    <property type="protein sequence ID" value="MBX60643.1"/>
    <property type="molecule type" value="Transcribed_RNA"/>
</dbReference>
<organism evidence="2">
    <name type="scientific">Rhizophora mucronata</name>
    <name type="common">Asiatic mangrove</name>
    <dbReference type="NCBI Taxonomy" id="61149"/>
    <lineage>
        <taxon>Eukaryota</taxon>
        <taxon>Viridiplantae</taxon>
        <taxon>Streptophyta</taxon>
        <taxon>Embryophyta</taxon>
        <taxon>Tracheophyta</taxon>
        <taxon>Spermatophyta</taxon>
        <taxon>Magnoliopsida</taxon>
        <taxon>eudicotyledons</taxon>
        <taxon>Gunneridae</taxon>
        <taxon>Pentapetalae</taxon>
        <taxon>rosids</taxon>
        <taxon>fabids</taxon>
        <taxon>Malpighiales</taxon>
        <taxon>Rhizophoraceae</taxon>
        <taxon>Rhizophora</taxon>
    </lineage>
</organism>
<reference evidence="2" key="1">
    <citation type="submission" date="2018-02" db="EMBL/GenBank/DDBJ databases">
        <title>Rhizophora mucronata_Transcriptome.</title>
        <authorList>
            <person name="Meera S.P."/>
            <person name="Sreeshan A."/>
            <person name="Augustine A."/>
        </authorList>
    </citation>
    <scope>NUCLEOTIDE SEQUENCE</scope>
    <source>
        <tissue evidence="2">Leaf</tissue>
    </source>
</reference>
<keyword evidence="1" id="KW-0472">Membrane</keyword>
<keyword evidence="1" id="KW-0812">Transmembrane</keyword>
<keyword evidence="1" id="KW-1133">Transmembrane helix</keyword>
<feature type="transmembrane region" description="Helical" evidence="1">
    <location>
        <begin position="6"/>
        <end position="24"/>
    </location>
</feature>
<proteinExistence type="predicted"/>
<evidence type="ECO:0000313" key="2">
    <source>
        <dbReference type="EMBL" id="MBX60643.1"/>
    </source>
</evidence>
<dbReference type="AlphaFoldDB" id="A0A2P2Q115"/>
<accession>A0A2P2Q115</accession>
<name>A0A2P2Q115_RHIMU</name>
<sequence>MIHGCSISSLTIHGVLLLTLLSVVKRLLMSRHMPIKCLINQHLVANNTK</sequence>
<protein>
    <submittedName>
        <fullName evidence="2">Uncharacterized protein</fullName>
    </submittedName>
</protein>